<dbReference type="Pfam" id="PF00106">
    <property type="entry name" value="adh_short"/>
    <property type="match status" value="1"/>
</dbReference>
<dbReference type="PANTHER" id="PTHR24320">
    <property type="entry name" value="RETINOL DEHYDROGENASE"/>
    <property type="match status" value="1"/>
</dbReference>
<dbReference type="InterPro" id="IPR002347">
    <property type="entry name" value="SDR_fam"/>
</dbReference>
<comment type="similarity">
    <text evidence="1">Belongs to the short-chain dehydrogenases/reductases (SDR) family.</text>
</comment>
<keyword evidence="2" id="KW-0560">Oxidoreductase</keyword>
<accession>A0A9P4WIC7</accession>
<name>A0A9P4WIC7_9PLEO</name>
<evidence type="ECO:0008006" key="5">
    <source>
        <dbReference type="Google" id="ProtNLM"/>
    </source>
</evidence>
<dbReference type="SUPFAM" id="SSF51735">
    <property type="entry name" value="NAD(P)-binding Rossmann-fold domains"/>
    <property type="match status" value="1"/>
</dbReference>
<gene>
    <name evidence="3" type="ORF">E8E12_001828</name>
</gene>
<proteinExistence type="inferred from homology"/>
<evidence type="ECO:0000313" key="4">
    <source>
        <dbReference type="Proteomes" id="UP000758155"/>
    </source>
</evidence>
<dbReference type="GO" id="GO:0016491">
    <property type="term" value="F:oxidoreductase activity"/>
    <property type="evidence" value="ECO:0007669"/>
    <property type="project" value="UniProtKB-KW"/>
</dbReference>
<evidence type="ECO:0000256" key="1">
    <source>
        <dbReference type="ARBA" id="ARBA00006484"/>
    </source>
</evidence>
<sequence length="332" mass="35949">MTSNYEALHQSLGGPGDARPTAAQIVTDNELQGKWSDKTILITGCSSGIGIETARALADTGATLYLTARDLNKAKTALGSILDSSKVHLLELDLNSLASVRSCAAAFLASSRTLNILITNAGIMAVPEGRTADGFETQFGTNHLAHFLLIQLLLPTLQKSTSATFHSRVVILASSAHRHGGINFSNLSLEGEYHPWVAYGQSKTANLYTASELERRYGNKGVHAWSVHPGLIMTGLVKHVSNEMLESWGKSPDVGKVMKSVEQGAATTVWAAVAKDLEGQGGKYLEDCQVAKPVQKDNFEEWDLGYVPYAYDEEKEALLWEKSMELVKPFLA</sequence>
<protein>
    <recommendedName>
        <fullName evidence="5">Oxidoreductase</fullName>
    </recommendedName>
</protein>
<keyword evidence="4" id="KW-1185">Reference proteome</keyword>
<comment type="caution">
    <text evidence="3">The sequence shown here is derived from an EMBL/GenBank/DDBJ whole genome shotgun (WGS) entry which is preliminary data.</text>
</comment>
<dbReference type="PRINTS" id="PR00081">
    <property type="entry name" value="GDHRDH"/>
</dbReference>
<dbReference type="EMBL" id="SWKV01000081">
    <property type="protein sequence ID" value="KAF3033417.1"/>
    <property type="molecule type" value="Genomic_DNA"/>
</dbReference>
<dbReference type="InterPro" id="IPR036291">
    <property type="entry name" value="NAD(P)-bd_dom_sf"/>
</dbReference>
<organism evidence="3 4">
    <name type="scientific">Didymella heteroderae</name>
    <dbReference type="NCBI Taxonomy" id="1769908"/>
    <lineage>
        <taxon>Eukaryota</taxon>
        <taxon>Fungi</taxon>
        <taxon>Dikarya</taxon>
        <taxon>Ascomycota</taxon>
        <taxon>Pezizomycotina</taxon>
        <taxon>Dothideomycetes</taxon>
        <taxon>Pleosporomycetidae</taxon>
        <taxon>Pleosporales</taxon>
        <taxon>Pleosporineae</taxon>
        <taxon>Didymellaceae</taxon>
        <taxon>Didymella</taxon>
    </lineage>
</organism>
<dbReference type="AlphaFoldDB" id="A0A9P4WIC7"/>
<dbReference type="Proteomes" id="UP000758155">
    <property type="component" value="Unassembled WGS sequence"/>
</dbReference>
<evidence type="ECO:0000256" key="2">
    <source>
        <dbReference type="ARBA" id="ARBA00023002"/>
    </source>
</evidence>
<dbReference type="OrthoDB" id="191139at2759"/>
<reference evidence="3" key="1">
    <citation type="submission" date="2019-04" db="EMBL/GenBank/DDBJ databases">
        <title>Sequencing of skin fungus with MAO and IRED activity.</title>
        <authorList>
            <person name="Marsaioli A.J."/>
            <person name="Bonatto J.M.C."/>
            <person name="Reis Junior O."/>
        </authorList>
    </citation>
    <scope>NUCLEOTIDE SEQUENCE</scope>
    <source>
        <strain evidence="3">28M1</strain>
    </source>
</reference>
<dbReference type="PANTHER" id="PTHR24320:SF272">
    <property type="entry name" value="NAD(P)-BINDING ROSSMANN-FOLD SUPERFAMILY PROTEIN"/>
    <property type="match status" value="1"/>
</dbReference>
<dbReference type="Gene3D" id="3.40.50.720">
    <property type="entry name" value="NAD(P)-binding Rossmann-like Domain"/>
    <property type="match status" value="1"/>
</dbReference>
<evidence type="ECO:0000313" key="3">
    <source>
        <dbReference type="EMBL" id="KAF3033417.1"/>
    </source>
</evidence>